<dbReference type="InterPro" id="IPR010559">
    <property type="entry name" value="Sig_transdc_His_kin_internal"/>
</dbReference>
<evidence type="ECO:0000256" key="2">
    <source>
        <dbReference type="SAM" id="Phobius"/>
    </source>
</evidence>
<keyword evidence="5" id="KW-1185">Reference proteome</keyword>
<feature type="domain" description="Signal transduction histidine kinase internal region" evidence="3">
    <location>
        <begin position="176"/>
        <end position="254"/>
    </location>
</feature>
<keyword evidence="4" id="KW-0808">Transferase</keyword>
<dbReference type="PANTHER" id="PTHR34220">
    <property type="entry name" value="SENSOR HISTIDINE KINASE YPDA"/>
    <property type="match status" value="1"/>
</dbReference>
<dbReference type="AlphaFoldDB" id="A0A5B7ZSG1"/>
<evidence type="ECO:0000259" key="3">
    <source>
        <dbReference type="Pfam" id="PF06580"/>
    </source>
</evidence>
<feature type="transmembrane region" description="Helical" evidence="2">
    <location>
        <begin position="89"/>
        <end position="114"/>
    </location>
</feature>
<feature type="transmembrane region" description="Helical" evidence="2">
    <location>
        <begin position="20"/>
        <end position="39"/>
    </location>
</feature>
<keyword evidence="2" id="KW-0812">Transmembrane</keyword>
<accession>A0A5B7ZSG1</accession>
<dbReference type="Gene3D" id="3.30.565.10">
    <property type="entry name" value="Histidine kinase-like ATPase, C-terminal domain"/>
    <property type="match status" value="1"/>
</dbReference>
<feature type="coiled-coil region" evidence="1">
    <location>
        <begin position="159"/>
        <end position="186"/>
    </location>
</feature>
<proteinExistence type="predicted"/>
<reference evidence="4 5" key="1">
    <citation type="submission" date="2019-06" db="EMBL/GenBank/DDBJ databases">
        <title>Thermomonas aquatica sp. nov., isolated from an industrial wastewater treatment plant.</title>
        <authorList>
            <person name="Jeon J.H."/>
            <person name="Park D.-S."/>
        </authorList>
    </citation>
    <scope>NUCLEOTIDE SEQUENCE [LARGE SCALE GENOMIC DNA]</scope>
    <source>
        <strain evidence="4 5">SY21</strain>
    </source>
</reference>
<keyword evidence="4" id="KW-0418">Kinase</keyword>
<dbReference type="SUPFAM" id="SSF55874">
    <property type="entry name" value="ATPase domain of HSP90 chaperone/DNA topoisomerase II/histidine kinase"/>
    <property type="match status" value="1"/>
</dbReference>
<dbReference type="GO" id="GO:0000155">
    <property type="term" value="F:phosphorelay sensor kinase activity"/>
    <property type="evidence" value="ECO:0007669"/>
    <property type="project" value="InterPro"/>
</dbReference>
<feature type="transmembrane region" description="Helical" evidence="2">
    <location>
        <begin position="134"/>
        <end position="156"/>
    </location>
</feature>
<keyword evidence="2" id="KW-1133">Transmembrane helix</keyword>
<dbReference type="KEGG" id="thes:FHQ07_12755"/>
<dbReference type="PANTHER" id="PTHR34220:SF7">
    <property type="entry name" value="SENSOR HISTIDINE KINASE YPDA"/>
    <property type="match status" value="1"/>
</dbReference>
<organism evidence="4 5">
    <name type="scientific">Thermomonas aquatica</name>
    <dbReference type="NCBI Taxonomy" id="2202149"/>
    <lineage>
        <taxon>Bacteria</taxon>
        <taxon>Pseudomonadati</taxon>
        <taxon>Pseudomonadota</taxon>
        <taxon>Gammaproteobacteria</taxon>
        <taxon>Lysobacterales</taxon>
        <taxon>Lysobacteraceae</taxon>
        <taxon>Thermomonas</taxon>
    </lineage>
</organism>
<dbReference type="OrthoDB" id="2514702at2"/>
<evidence type="ECO:0000256" key="1">
    <source>
        <dbReference type="SAM" id="Coils"/>
    </source>
</evidence>
<dbReference type="RefSeq" id="WP_139717258.1">
    <property type="nucleotide sequence ID" value="NZ_CP040871.1"/>
</dbReference>
<dbReference type="Pfam" id="PF06580">
    <property type="entry name" value="His_kinase"/>
    <property type="match status" value="1"/>
</dbReference>
<dbReference type="InterPro" id="IPR050640">
    <property type="entry name" value="Bact_2-comp_sensor_kinase"/>
</dbReference>
<name>A0A5B7ZSG1_9GAMM</name>
<dbReference type="InterPro" id="IPR036890">
    <property type="entry name" value="HATPase_C_sf"/>
</dbReference>
<feature type="transmembrane region" description="Helical" evidence="2">
    <location>
        <begin position="59"/>
        <end position="77"/>
    </location>
</feature>
<sequence length="387" mass="43523">MECADQIPQSTQPTALRRRWVLWLVMLVGWTAYGLLYAYQSVEWHLESGEAYSWQDELRTNLVGMWGWIPLAMFLFWMVERHPIRRGQILRACSILMLAAMAVVFVRSCFIYGLDPWVRWYKTPPSFWRDVMPTSLQNNLLLGWIMIGLAHALLYFDRAHAQERHAAELQAQLAQARLDAISAQLNPHFLFNALNSIAELVHHDAARADRMLVGLSALLRRSLDTSRLQWVSLREELELLAQYLDIEKVRLGERMQVHWHVAEDCLDEAVPPLLLQPLVENAVVHAIARRIRPGSVRIGAALVSGMLWLDVEDDGAEGLPDAEGNGIGLSNTRARLQALYGDAAALAIEETERGGTRVGLRLPRAHGAGAAVREAPAAIRFDGVPAR</sequence>
<gene>
    <name evidence="4" type="ORF">FHQ07_12755</name>
</gene>
<dbReference type="EMBL" id="CP040871">
    <property type="protein sequence ID" value="QDA58111.1"/>
    <property type="molecule type" value="Genomic_DNA"/>
</dbReference>
<evidence type="ECO:0000313" key="5">
    <source>
        <dbReference type="Proteomes" id="UP000308149"/>
    </source>
</evidence>
<keyword evidence="1" id="KW-0175">Coiled coil</keyword>
<protein>
    <submittedName>
        <fullName evidence="4">Signlal transduction histidine kinase, LytS</fullName>
    </submittedName>
</protein>
<dbReference type="Proteomes" id="UP000308149">
    <property type="component" value="Chromosome"/>
</dbReference>
<evidence type="ECO:0000313" key="4">
    <source>
        <dbReference type="EMBL" id="QDA58111.1"/>
    </source>
</evidence>
<keyword evidence="2" id="KW-0472">Membrane</keyword>
<dbReference type="GO" id="GO:0016020">
    <property type="term" value="C:membrane"/>
    <property type="evidence" value="ECO:0007669"/>
    <property type="project" value="InterPro"/>
</dbReference>